<proteinExistence type="predicted"/>
<feature type="region of interest" description="Disordered" evidence="1">
    <location>
        <begin position="38"/>
        <end position="71"/>
    </location>
</feature>
<dbReference type="Proteomes" id="UP001152888">
    <property type="component" value="Unassembled WGS sequence"/>
</dbReference>
<organism evidence="2 3">
    <name type="scientific">Acanthoscelides obtectus</name>
    <name type="common">Bean weevil</name>
    <name type="synonym">Bruchus obtectus</name>
    <dbReference type="NCBI Taxonomy" id="200917"/>
    <lineage>
        <taxon>Eukaryota</taxon>
        <taxon>Metazoa</taxon>
        <taxon>Ecdysozoa</taxon>
        <taxon>Arthropoda</taxon>
        <taxon>Hexapoda</taxon>
        <taxon>Insecta</taxon>
        <taxon>Pterygota</taxon>
        <taxon>Neoptera</taxon>
        <taxon>Endopterygota</taxon>
        <taxon>Coleoptera</taxon>
        <taxon>Polyphaga</taxon>
        <taxon>Cucujiformia</taxon>
        <taxon>Chrysomeloidea</taxon>
        <taxon>Chrysomelidae</taxon>
        <taxon>Bruchinae</taxon>
        <taxon>Bruchini</taxon>
        <taxon>Acanthoscelides</taxon>
    </lineage>
</organism>
<keyword evidence="3" id="KW-1185">Reference proteome</keyword>
<evidence type="ECO:0000256" key="1">
    <source>
        <dbReference type="SAM" id="MobiDB-lite"/>
    </source>
</evidence>
<accession>A0A9P0VRF4</accession>
<feature type="compositionally biased region" description="Low complexity" evidence="1">
    <location>
        <begin position="40"/>
        <end position="67"/>
    </location>
</feature>
<dbReference type="EMBL" id="CAKOFQ010009383">
    <property type="protein sequence ID" value="CAH2017666.1"/>
    <property type="molecule type" value="Genomic_DNA"/>
</dbReference>
<name>A0A9P0VRF4_ACAOB</name>
<protein>
    <submittedName>
        <fullName evidence="2">Uncharacterized protein</fullName>
    </submittedName>
</protein>
<comment type="caution">
    <text evidence="2">The sequence shown here is derived from an EMBL/GenBank/DDBJ whole genome shotgun (WGS) entry which is preliminary data.</text>
</comment>
<reference evidence="2" key="1">
    <citation type="submission" date="2022-03" db="EMBL/GenBank/DDBJ databases">
        <authorList>
            <person name="Sayadi A."/>
        </authorList>
    </citation>
    <scope>NUCLEOTIDE SEQUENCE</scope>
</reference>
<gene>
    <name evidence="2" type="ORF">ACAOBT_LOCUS36148</name>
</gene>
<evidence type="ECO:0000313" key="2">
    <source>
        <dbReference type="EMBL" id="CAH2017666.1"/>
    </source>
</evidence>
<sequence length="133" mass="14786">MSQYGTAYCLKCQKHFCFCPESINYHILSEEEEDNSLICSESIESTPSPEAPASTAPGPSTTTTTTTKNIQQKQSCHCNKREKASALPNQPTKKHNYTVLPYGGVLSLRGSSPQPRMVFTETVPFAQYETFVR</sequence>
<dbReference type="AlphaFoldDB" id="A0A9P0VRF4"/>
<evidence type="ECO:0000313" key="3">
    <source>
        <dbReference type="Proteomes" id="UP001152888"/>
    </source>
</evidence>